<reference evidence="11 12" key="1">
    <citation type="submission" date="2020-08" db="EMBL/GenBank/DDBJ databases">
        <title>Draft genome sequence of Parasphingopyxis sp. GrpM-11.</title>
        <authorList>
            <person name="Oh J."/>
            <person name="Roh D.-H."/>
        </authorList>
    </citation>
    <scope>NUCLEOTIDE SEQUENCE [LARGE SCALE GENOMIC DNA]</scope>
    <source>
        <strain evidence="11 12">GrpM-11</strain>
    </source>
</reference>
<evidence type="ECO:0000256" key="5">
    <source>
        <dbReference type="ARBA" id="ARBA00022746"/>
    </source>
</evidence>
<comment type="similarity">
    <text evidence="3 9">Belongs to the carotenoid/retinoid oxidoreductase family.</text>
</comment>
<comment type="caution">
    <text evidence="11">The sequence shown here is derived from an EMBL/GenBank/DDBJ whole genome shotgun (WGS) entry which is preliminary data.</text>
</comment>
<evidence type="ECO:0000313" key="12">
    <source>
        <dbReference type="Proteomes" id="UP000564378"/>
    </source>
</evidence>
<evidence type="ECO:0000256" key="9">
    <source>
        <dbReference type="RuleBase" id="RU362075"/>
    </source>
</evidence>
<dbReference type="RefSeq" id="WP_185799678.1">
    <property type="nucleotide sequence ID" value="NZ_JACJVJ010000001.1"/>
</dbReference>
<sequence>MSKAAVIGSGFGGLALAIRLQSAGIDTTVIEARDKPGGRAYYWERDGFTFDAGPTVITDPNCLAELWELTGADIKDDVTLDPVMPFYRLNWPDGTSFDYSNDEVELTREIAKLNPADVEGYRRFLEYSAGVYEEGYVKLGAVPFLDFKSMLKAAPQLARKQAWRSVYSVVSGFVENEKLREALSFHTLLVGGNPMKTSALYALIHKLEKDGGVWFARGGTNTLVAGMVAHFERLGGIVRLGDAVTEIETKGDRVTGLACASGWRDDFDAVASNGDIVHTYRDLLTGTRRGDRAAKALEKKRFSPSLFVVHFGIEGRWPGIPHHMILFGPRYEGLLTDIYDHGVVPEDFSLYLHHPTVTDPSMAPEGHSTFYALAPVPHLGKFPADWDTIGEDCANRILSHIEARLIPELRQRIVTKFWYTPKDFAQDLNAYQGSAFSLEPILTQSAWFRVHNRDDIVPNLYFVGAGTHPGAGIPGVVGSAKATAGLMLDDLRP</sequence>
<dbReference type="InterPro" id="IPR014105">
    <property type="entry name" value="Carotenoid/retinoid_OxRdtase"/>
</dbReference>
<keyword evidence="12" id="KW-1185">Reference proteome</keyword>
<evidence type="ECO:0000259" key="10">
    <source>
        <dbReference type="Pfam" id="PF01593"/>
    </source>
</evidence>
<evidence type="ECO:0000256" key="3">
    <source>
        <dbReference type="ARBA" id="ARBA00006046"/>
    </source>
</evidence>
<dbReference type="EMBL" id="JACJVJ010000001">
    <property type="protein sequence ID" value="MBC2776392.1"/>
    <property type="molecule type" value="Genomic_DNA"/>
</dbReference>
<dbReference type="NCBIfam" id="TIGR02734">
    <property type="entry name" value="crtI_fam"/>
    <property type="match status" value="1"/>
</dbReference>
<dbReference type="InterPro" id="IPR008150">
    <property type="entry name" value="Phytoene_DH_bac_CS"/>
</dbReference>
<evidence type="ECO:0000313" key="11">
    <source>
        <dbReference type="EMBL" id="MBC2776392.1"/>
    </source>
</evidence>
<evidence type="ECO:0000256" key="6">
    <source>
        <dbReference type="ARBA" id="ARBA00022827"/>
    </source>
</evidence>
<dbReference type="FunFam" id="3.50.50.60:FF:000378">
    <property type="entry name" value="Phytoene desaturase"/>
    <property type="match status" value="1"/>
</dbReference>
<keyword evidence="6" id="KW-0274">FAD</keyword>
<dbReference type="Gene3D" id="3.50.50.60">
    <property type="entry name" value="FAD/NAD(P)-binding domain"/>
    <property type="match status" value="3"/>
</dbReference>
<evidence type="ECO:0000256" key="7">
    <source>
        <dbReference type="ARBA" id="ARBA00023002"/>
    </source>
</evidence>
<dbReference type="PROSITE" id="PS00982">
    <property type="entry name" value="PHYTOENE_DH"/>
    <property type="match status" value="1"/>
</dbReference>
<feature type="domain" description="Amine oxidase" evidence="10">
    <location>
        <begin position="12"/>
        <end position="487"/>
    </location>
</feature>
<dbReference type="Proteomes" id="UP000564378">
    <property type="component" value="Unassembled WGS sequence"/>
</dbReference>
<dbReference type="InterPro" id="IPR002937">
    <property type="entry name" value="Amino_oxidase"/>
</dbReference>
<protein>
    <recommendedName>
        <fullName evidence="8">Phytoene dehydrogenase</fullName>
    </recommendedName>
</protein>
<keyword evidence="7 9" id="KW-0560">Oxidoreductase</keyword>
<evidence type="ECO:0000256" key="4">
    <source>
        <dbReference type="ARBA" id="ARBA00022630"/>
    </source>
</evidence>
<dbReference type="SUPFAM" id="SSF51905">
    <property type="entry name" value="FAD/NAD(P)-binding domain"/>
    <property type="match status" value="1"/>
</dbReference>
<keyword evidence="4" id="KW-0285">Flavoprotein</keyword>
<comment type="pathway">
    <text evidence="2 9">Carotenoid biosynthesis.</text>
</comment>
<evidence type="ECO:0000256" key="8">
    <source>
        <dbReference type="ARBA" id="ARBA00031986"/>
    </source>
</evidence>
<name>A0A842HTP2_9SPHN</name>
<dbReference type="PANTHER" id="PTHR43734:SF3">
    <property type="entry name" value="B-CAROTENE KETOLASE"/>
    <property type="match status" value="1"/>
</dbReference>
<gene>
    <name evidence="11" type="ORF">H6P80_02040</name>
</gene>
<evidence type="ECO:0000256" key="2">
    <source>
        <dbReference type="ARBA" id="ARBA00004829"/>
    </source>
</evidence>
<dbReference type="Pfam" id="PF01593">
    <property type="entry name" value="Amino_oxidase"/>
    <property type="match status" value="1"/>
</dbReference>
<dbReference type="GO" id="GO:0016627">
    <property type="term" value="F:oxidoreductase activity, acting on the CH-CH group of donors"/>
    <property type="evidence" value="ECO:0007669"/>
    <property type="project" value="UniProtKB-ARBA"/>
</dbReference>
<comment type="cofactor">
    <cofactor evidence="1">
        <name>FAD</name>
        <dbReference type="ChEBI" id="CHEBI:57692"/>
    </cofactor>
</comment>
<keyword evidence="5 9" id="KW-0125">Carotenoid biosynthesis</keyword>
<dbReference type="PANTHER" id="PTHR43734">
    <property type="entry name" value="PHYTOENE DESATURASE"/>
    <property type="match status" value="1"/>
</dbReference>
<dbReference type="AlphaFoldDB" id="A0A842HTP2"/>
<organism evidence="11 12">
    <name type="scientific">Parasphingopyxis marina</name>
    <dbReference type="NCBI Taxonomy" id="2761622"/>
    <lineage>
        <taxon>Bacteria</taxon>
        <taxon>Pseudomonadati</taxon>
        <taxon>Pseudomonadota</taxon>
        <taxon>Alphaproteobacteria</taxon>
        <taxon>Sphingomonadales</taxon>
        <taxon>Sphingomonadaceae</taxon>
        <taxon>Parasphingopyxis</taxon>
    </lineage>
</organism>
<dbReference type="InterPro" id="IPR036188">
    <property type="entry name" value="FAD/NAD-bd_sf"/>
</dbReference>
<accession>A0A842HTP2</accession>
<dbReference type="GO" id="GO:0016117">
    <property type="term" value="P:carotenoid biosynthetic process"/>
    <property type="evidence" value="ECO:0007669"/>
    <property type="project" value="UniProtKB-KW"/>
</dbReference>
<proteinExistence type="inferred from homology"/>
<evidence type="ECO:0000256" key="1">
    <source>
        <dbReference type="ARBA" id="ARBA00001974"/>
    </source>
</evidence>